<accession>N1PGX8</accession>
<evidence type="ECO:0000313" key="1">
    <source>
        <dbReference type="EMBL" id="EME40785.1"/>
    </source>
</evidence>
<sequence length="120" mass="13685">MLPLLEQSLSYDVVALADKRDTCAIGLVRDELDTPAQDLVLKLGYLTAHRIALEEETSPGFSAFGKLLAVIHRHEQHRWLRMVGRCMISRAWSKNDVAFVKRSAPSWKLAITTLTLRWLR</sequence>
<organism evidence="1 2">
    <name type="scientific">Dothistroma septosporum (strain NZE10 / CBS 128990)</name>
    <name type="common">Red band needle blight fungus</name>
    <name type="synonym">Mycosphaerella pini</name>
    <dbReference type="NCBI Taxonomy" id="675120"/>
    <lineage>
        <taxon>Eukaryota</taxon>
        <taxon>Fungi</taxon>
        <taxon>Dikarya</taxon>
        <taxon>Ascomycota</taxon>
        <taxon>Pezizomycotina</taxon>
        <taxon>Dothideomycetes</taxon>
        <taxon>Dothideomycetidae</taxon>
        <taxon>Mycosphaerellales</taxon>
        <taxon>Mycosphaerellaceae</taxon>
        <taxon>Dothistroma</taxon>
    </lineage>
</organism>
<dbReference type="AlphaFoldDB" id="N1PGX8"/>
<gene>
    <name evidence="1" type="ORF">DOTSEDRAFT_37541</name>
</gene>
<reference evidence="1 2" key="2">
    <citation type="journal article" date="2012" name="PLoS Pathog.">
        <title>Diverse lifestyles and strategies of plant pathogenesis encoded in the genomes of eighteen Dothideomycetes fungi.</title>
        <authorList>
            <person name="Ohm R.A."/>
            <person name="Feau N."/>
            <person name="Henrissat B."/>
            <person name="Schoch C.L."/>
            <person name="Horwitz B.A."/>
            <person name="Barry K.W."/>
            <person name="Condon B.J."/>
            <person name="Copeland A.C."/>
            <person name="Dhillon B."/>
            <person name="Glaser F."/>
            <person name="Hesse C.N."/>
            <person name="Kosti I."/>
            <person name="LaButti K."/>
            <person name="Lindquist E.A."/>
            <person name="Lucas S."/>
            <person name="Salamov A.A."/>
            <person name="Bradshaw R.E."/>
            <person name="Ciuffetti L."/>
            <person name="Hamelin R.C."/>
            <person name="Kema G.H.J."/>
            <person name="Lawrence C."/>
            <person name="Scott J.A."/>
            <person name="Spatafora J.W."/>
            <person name="Turgeon B.G."/>
            <person name="de Wit P.J.G.M."/>
            <person name="Zhong S."/>
            <person name="Goodwin S.B."/>
            <person name="Grigoriev I.V."/>
        </authorList>
    </citation>
    <scope>NUCLEOTIDE SEQUENCE [LARGE SCALE GENOMIC DNA]</scope>
    <source>
        <strain evidence="2">NZE10 / CBS 128990</strain>
    </source>
</reference>
<name>N1PGX8_DOTSN</name>
<dbReference type="EMBL" id="KB446543">
    <property type="protein sequence ID" value="EME40785.1"/>
    <property type="molecule type" value="Genomic_DNA"/>
</dbReference>
<dbReference type="HOGENOM" id="CLU_2049656_0_0_1"/>
<protein>
    <submittedName>
        <fullName evidence="1">Uncharacterized protein</fullName>
    </submittedName>
</protein>
<evidence type="ECO:0000313" key="2">
    <source>
        <dbReference type="Proteomes" id="UP000016933"/>
    </source>
</evidence>
<proteinExistence type="predicted"/>
<keyword evidence="2" id="KW-1185">Reference proteome</keyword>
<reference evidence="2" key="1">
    <citation type="journal article" date="2012" name="PLoS Genet.">
        <title>The genomes of the fungal plant pathogens Cladosporium fulvum and Dothistroma septosporum reveal adaptation to different hosts and lifestyles but also signatures of common ancestry.</title>
        <authorList>
            <person name="de Wit P.J.G.M."/>
            <person name="van der Burgt A."/>
            <person name="Oekmen B."/>
            <person name="Stergiopoulos I."/>
            <person name="Abd-Elsalam K.A."/>
            <person name="Aerts A.L."/>
            <person name="Bahkali A.H."/>
            <person name="Beenen H.G."/>
            <person name="Chettri P."/>
            <person name="Cox M.P."/>
            <person name="Datema E."/>
            <person name="de Vries R.P."/>
            <person name="Dhillon B."/>
            <person name="Ganley A.R."/>
            <person name="Griffiths S.A."/>
            <person name="Guo Y."/>
            <person name="Hamelin R.C."/>
            <person name="Henrissat B."/>
            <person name="Kabir M.S."/>
            <person name="Jashni M.K."/>
            <person name="Kema G."/>
            <person name="Klaubauf S."/>
            <person name="Lapidus A."/>
            <person name="Levasseur A."/>
            <person name="Lindquist E."/>
            <person name="Mehrabi R."/>
            <person name="Ohm R.A."/>
            <person name="Owen T.J."/>
            <person name="Salamov A."/>
            <person name="Schwelm A."/>
            <person name="Schijlen E."/>
            <person name="Sun H."/>
            <person name="van den Burg H.A."/>
            <person name="van Ham R.C.H.J."/>
            <person name="Zhang S."/>
            <person name="Goodwin S.B."/>
            <person name="Grigoriev I.V."/>
            <person name="Collemare J."/>
            <person name="Bradshaw R.E."/>
        </authorList>
    </citation>
    <scope>NUCLEOTIDE SEQUENCE [LARGE SCALE GENOMIC DNA]</scope>
    <source>
        <strain evidence="2">NZE10 / CBS 128990</strain>
    </source>
</reference>
<dbReference type="Proteomes" id="UP000016933">
    <property type="component" value="Unassembled WGS sequence"/>
</dbReference>